<organism evidence="1 2">
    <name type="scientific">Lipomyces orientalis</name>
    <dbReference type="NCBI Taxonomy" id="1233043"/>
    <lineage>
        <taxon>Eukaryota</taxon>
        <taxon>Fungi</taxon>
        <taxon>Dikarya</taxon>
        <taxon>Ascomycota</taxon>
        <taxon>Saccharomycotina</taxon>
        <taxon>Lipomycetes</taxon>
        <taxon>Lipomycetales</taxon>
        <taxon>Lipomycetaceae</taxon>
        <taxon>Lipomyces</taxon>
    </lineage>
</organism>
<comment type="caution">
    <text evidence="1">The sequence shown here is derived from an EMBL/GenBank/DDBJ whole genome shotgun (WGS) entry which is preliminary data.</text>
</comment>
<reference evidence="2" key="1">
    <citation type="journal article" date="2024" name="Front. Bioeng. Biotechnol.">
        <title>Genome-scale model development and genomic sequencing of the oleaginous clade Lipomyces.</title>
        <authorList>
            <person name="Czajka J.J."/>
            <person name="Han Y."/>
            <person name="Kim J."/>
            <person name="Mondo S.J."/>
            <person name="Hofstad B.A."/>
            <person name="Robles A."/>
            <person name="Haridas S."/>
            <person name="Riley R."/>
            <person name="LaButti K."/>
            <person name="Pangilinan J."/>
            <person name="Andreopoulos W."/>
            <person name="Lipzen A."/>
            <person name="Yan J."/>
            <person name="Wang M."/>
            <person name="Ng V."/>
            <person name="Grigoriev I.V."/>
            <person name="Spatafora J.W."/>
            <person name="Magnuson J.K."/>
            <person name="Baker S.E."/>
            <person name="Pomraning K.R."/>
        </authorList>
    </citation>
    <scope>NUCLEOTIDE SEQUENCE [LARGE SCALE GENOMIC DNA]</scope>
    <source>
        <strain evidence="2">CBS 10300</strain>
    </source>
</reference>
<proteinExistence type="predicted"/>
<name>A0ACC3TMN5_9ASCO</name>
<accession>A0ACC3TMN5</accession>
<evidence type="ECO:0000313" key="1">
    <source>
        <dbReference type="EMBL" id="KAK9322475.1"/>
    </source>
</evidence>
<dbReference type="Proteomes" id="UP001489719">
    <property type="component" value="Unassembled WGS sequence"/>
</dbReference>
<dbReference type="EMBL" id="MU970076">
    <property type="protein sequence ID" value="KAK9322475.1"/>
    <property type="molecule type" value="Genomic_DNA"/>
</dbReference>
<keyword evidence="2" id="KW-1185">Reference proteome</keyword>
<protein>
    <submittedName>
        <fullName evidence="1">Pyridoxal phosphate-dependent transferase</fullName>
    </submittedName>
</protein>
<keyword evidence="1" id="KW-0808">Transferase</keyword>
<sequence length="427" mass="46232">MPIFRPQLVFAGIFRSSGSNRMSFTAIATRAKSGSRFLPRKYYRSLSSSPIAMTEHESIAATDFKSDTVTTPTPSMLQAMLTATHGDDVYKEDKTTNDLQARVAEMCGKPAGLFVVSGTMGNQICLRAHLHQPPYSILCDYRAHVYTHEAGGLAMLSQAMVTPVHPRNKIYLTAEDVEDYLILGDDIHTAPTRVISLENTLGGTIIPIEKIAKISALARRHGIKMHLDGARLWNAAAETGIPLSEYGQYFDTMSLCISKGLGAPVGTVIVGEPDVLQTANWFRKQAGGGIRQAGLLAAAADVAITEIFPKLKQTHEVTKKLATELEDMGLTFQIPVQTNFIFLDLAKAGIDPAVLIEEGNKLGITIAGARIAIHHQISPGAIEKLKLAVKKSLEIAKQRQENGGANGVKRPEGSLAYGVYDKIVIDL</sequence>
<gene>
    <name evidence="1" type="ORF">V1517DRAFT_323245</name>
</gene>
<evidence type="ECO:0000313" key="2">
    <source>
        <dbReference type="Proteomes" id="UP001489719"/>
    </source>
</evidence>